<evidence type="ECO:0000256" key="1">
    <source>
        <dbReference type="ARBA" id="ARBA00008563"/>
    </source>
</evidence>
<comment type="caution">
    <text evidence="8">The sequence shown here is derived from an EMBL/GenBank/DDBJ whole genome shotgun (WGS) entry which is preliminary data.</text>
</comment>
<evidence type="ECO:0000256" key="6">
    <source>
        <dbReference type="HAMAP-Rule" id="MF_01363"/>
    </source>
</evidence>
<dbReference type="AlphaFoldDB" id="A0A0G1ZG80"/>
<keyword evidence="3 6" id="KW-0694">RNA-binding</keyword>
<sequence>MQLAVIKTGGKQYLVTEGMTLDIEKLVGEPASEVKFTEVLLVVNDDQLKLGTPLVDGAMVIGQIVKQGRDPKVTVAKMKRRKRYRRVAGHKQFITRVEIMKI</sequence>
<dbReference type="PROSITE" id="PS01169">
    <property type="entry name" value="RIBOSOMAL_L21"/>
    <property type="match status" value="1"/>
</dbReference>
<dbReference type="NCBIfam" id="TIGR00061">
    <property type="entry name" value="L21"/>
    <property type="match status" value="1"/>
</dbReference>
<keyword evidence="4 6" id="KW-0689">Ribosomal protein</keyword>
<dbReference type="GO" id="GO:0003735">
    <property type="term" value="F:structural constituent of ribosome"/>
    <property type="evidence" value="ECO:0007669"/>
    <property type="project" value="InterPro"/>
</dbReference>
<name>A0A0G1ZG80_UNCK3</name>
<evidence type="ECO:0000256" key="3">
    <source>
        <dbReference type="ARBA" id="ARBA00022884"/>
    </source>
</evidence>
<dbReference type="HAMAP" id="MF_01363">
    <property type="entry name" value="Ribosomal_bL21"/>
    <property type="match status" value="1"/>
</dbReference>
<proteinExistence type="inferred from homology"/>
<dbReference type="InterPro" id="IPR036164">
    <property type="entry name" value="bL21-like_sf"/>
</dbReference>
<dbReference type="PANTHER" id="PTHR21349:SF0">
    <property type="entry name" value="LARGE RIBOSOMAL SUBUNIT PROTEIN BL21M"/>
    <property type="match status" value="1"/>
</dbReference>
<evidence type="ECO:0000256" key="7">
    <source>
        <dbReference type="RuleBase" id="RU000562"/>
    </source>
</evidence>
<evidence type="ECO:0000313" key="8">
    <source>
        <dbReference type="EMBL" id="KKW26907.1"/>
    </source>
</evidence>
<dbReference type="GO" id="GO:0019843">
    <property type="term" value="F:rRNA binding"/>
    <property type="evidence" value="ECO:0007669"/>
    <property type="project" value="UniProtKB-UniRule"/>
</dbReference>
<dbReference type="EMBL" id="LCRB01000002">
    <property type="protein sequence ID" value="KKW26907.1"/>
    <property type="molecule type" value="Genomic_DNA"/>
</dbReference>
<dbReference type="InterPro" id="IPR001787">
    <property type="entry name" value="Ribosomal_bL21"/>
</dbReference>
<dbReference type="GO" id="GO:0006412">
    <property type="term" value="P:translation"/>
    <property type="evidence" value="ECO:0007669"/>
    <property type="project" value="UniProtKB-UniRule"/>
</dbReference>
<evidence type="ECO:0000256" key="5">
    <source>
        <dbReference type="ARBA" id="ARBA00023274"/>
    </source>
</evidence>
<accession>A0A0G1ZG80</accession>
<evidence type="ECO:0000256" key="4">
    <source>
        <dbReference type="ARBA" id="ARBA00022980"/>
    </source>
</evidence>
<dbReference type="Pfam" id="PF00829">
    <property type="entry name" value="Ribosomal_L21p"/>
    <property type="match status" value="1"/>
</dbReference>
<reference evidence="8 9" key="1">
    <citation type="journal article" date="2015" name="Nature">
        <title>rRNA introns, odd ribosomes, and small enigmatic genomes across a large radiation of phyla.</title>
        <authorList>
            <person name="Brown C.T."/>
            <person name="Hug L.A."/>
            <person name="Thomas B.C."/>
            <person name="Sharon I."/>
            <person name="Castelle C.J."/>
            <person name="Singh A."/>
            <person name="Wilkins M.J."/>
            <person name="Williams K.H."/>
            <person name="Banfield J.F."/>
        </authorList>
    </citation>
    <scope>NUCLEOTIDE SEQUENCE [LARGE SCALE GENOMIC DNA]</scope>
</reference>
<comment type="subunit">
    <text evidence="6">Part of the 50S ribosomal subunit. Contacts protein L20.</text>
</comment>
<dbReference type="InterPro" id="IPR028909">
    <property type="entry name" value="bL21-like"/>
</dbReference>
<dbReference type="InterPro" id="IPR018258">
    <property type="entry name" value="Ribosomal_bL21_CS"/>
</dbReference>
<dbReference type="Proteomes" id="UP000034913">
    <property type="component" value="Unassembled WGS sequence"/>
</dbReference>
<comment type="function">
    <text evidence="6 7">This protein binds to 23S rRNA in the presence of protein L20.</text>
</comment>
<dbReference type="SUPFAM" id="SSF141091">
    <property type="entry name" value="L21p-like"/>
    <property type="match status" value="1"/>
</dbReference>
<dbReference type="PANTHER" id="PTHR21349">
    <property type="entry name" value="50S RIBOSOMAL PROTEIN L21"/>
    <property type="match status" value="1"/>
</dbReference>
<keyword evidence="5 6" id="KW-0687">Ribonucleoprotein</keyword>
<comment type="similarity">
    <text evidence="1 6 7">Belongs to the bacterial ribosomal protein bL21 family.</text>
</comment>
<dbReference type="GO" id="GO:0005737">
    <property type="term" value="C:cytoplasm"/>
    <property type="evidence" value="ECO:0007669"/>
    <property type="project" value="UniProtKB-ARBA"/>
</dbReference>
<dbReference type="GO" id="GO:0005840">
    <property type="term" value="C:ribosome"/>
    <property type="evidence" value="ECO:0007669"/>
    <property type="project" value="UniProtKB-KW"/>
</dbReference>
<dbReference type="GO" id="GO:1990904">
    <property type="term" value="C:ribonucleoprotein complex"/>
    <property type="evidence" value="ECO:0007669"/>
    <property type="project" value="UniProtKB-KW"/>
</dbReference>
<evidence type="ECO:0000313" key="9">
    <source>
        <dbReference type="Proteomes" id="UP000034913"/>
    </source>
</evidence>
<protein>
    <recommendedName>
        <fullName evidence="6">Large ribosomal subunit protein bL21</fullName>
    </recommendedName>
</protein>
<organism evidence="8 9">
    <name type="scientific">candidate division Kazan bacterium GW2011_GWB1_52_7</name>
    <dbReference type="NCBI Taxonomy" id="1620414"/>
    <lineage>
        <taxon>Bacteria</taxon>
        <taxon>Bacteria division Kazan-3B-28</taxon>
    </lineage>
</organism>
<gene>
    <name evidence="6" type="primary">rplU</name>
    <name evidence="8" type="ORF">VF00_C0002G0232</name>
</gene>
<keyword evidence="2 6" id="KW-0699">rRNA-binding</keyword>
<evidence type="ECO:0000256" key="2">
    <source>
        <dbReference type="ARBA" id="ARBA00022730"/>
    </source>
</evidence>